<comment type="caution">
    <text evidence="1">The sequence shown here is derived from an EMBL/GenBank/DDBJ whole genome shotgun (WGS) entry which is preliminary data.</text>
</comment>
<dbReference type="InterPro" id="IPR058532">
    <property type="entry name" value="YjbR/MT2646/Rv2570-like"/>
</dbReference>
<evidence type="ECO:0000313" key="1">
    <source>
        <dbReference type="EMBL" id="GLR68958.1"/>
    </source>
</evidence>
<dbReference type="Pfam" id="PF04237">
    <property type="entry name" value="YjbR"/>
    <property type="match status" value="1"/>
</dbReference>
<keyword evidence="2" id="KW-1185">Reference proteome</keyword>
<protein>
    <recommendedName>
        <fullName evidence="3">DNA-binding protein (MmcQ/YjbR family)</fullName>
    </recommendedName>
</protein>
<evidence type="ECO:0008006" key="3">
    <source>
        <dbReference type="Google" id="ProtNLM"/>
    </source>
</evidence>
<dbReference type="Proteomes" id="UP001156641">
    <property type="component" value="Unassembled WGS sequence"/>
</dbReference>
<name>A0ABQ6AFG3_9PROT</name>
<dbReference type="EMBL" id="BSOS01000099">
    <property type="protein sequence ID" value="GLR68958.1"/>
    <property type="molecule type" value="Genomic_DNA"/>
</dbReference>
<dbReference type="InterPro" id="IPR038056">
    <property type="entry name" value="YjbR-like_sf"/>
</dbReference>
<dbReference type="PANTHER" id="PTHR35145">
    <property type="entry name" value="CYTOPLASMIC PROTEIN-RELATED"/>
    <property type="match status" value="1"/>
</dbReference>
<dbReference type="SUPFAM" id="SSF142906">
    <property type="entry name" value="YjbR-like"/>
    <property type="match status" value="1"/>
</dbReference>
<sequence length="112" mass="12399">MRLSSFDAFCRKLPASTFVVQWGGSHVHKIGGKVFAIGQFTGKPAYVFKTTPLRFDLLIEQGMAMRAPYLRRGTWVQVSDGVPDAELRRLLRQSYDVVVAGLTKAARADLGV</sequence>
<dbReference type="Gene3D" id="3.90.1150.30">
    <property type="match status" value="1"/>
</dbReference>
<reference evidence="2" key="1">
    <citation type="journal article" date="2019" name="Int. J. Syst. Evol. Microbiol.">
        <title>The Global Catalogue of Microorganisms (GCM) 10K type strain sequencing project: providing services to taxonomists for standard genome sequencing and annotation.</title>
        <authorList>
            <consortium name="The Broad Institute Genomics Platform"/>
            <consortium name="The Broad Institute Genome Sequencing Center for Infectious Disease"/>
            <person name="Wu L."/>
            <person name="Ma J."/>
        </authorList>
    </citation>
    <scope>NUCLEOTIDE SEQUENCE [LARGE SCALE GENOMIC DNA]</scope>
    <source>
        <strain evidence="2">NBRC 112502</strain>
    </source>
</reference>
<proteinExistence type="predicted"/>
<dbReference type="InterPro" id="IPR007351">
    <property type="entry name" value="YjbR"/>
</dbReference>
<accession>A0ABQ6AFG3</accession>
<evidence type="ECO:0000313" key="2">
    <source>
        <dbReference type="Proteomes" id="UP001156641"/>
    </source>
</evidence>
<organism evidence="1 2">
    <name type="scientific">Acidocella aquatica</name>
    <dbReference type="NCBI Taxonomy" id="1922313"/>
    <lineage>
        <taxon>Bacteria</taxon>
        <taxon>Pseudomonadati</taxon>
        <taxon>Pseudomonadota</taxon>
        <taxon>Alphaproteobacteria</taxon>
        <taxon>Acetobacterales</taxon>
        <taxon>Acidocellaceae</taxon>
        <taxon>Acidocella</taxon>
    </lineage>
</organism>
<gene>
    <name evidence="1" type="ORF">GCM10010909_36400</name>
</gene>
<dbReference type="RefSeq" id="WP_284259816.1">
    <property type="nucleotide sequence ID" value="NZ_BSOS01000099.1"/>
</dbReference>
<dbReference type="PANTHER" id="PTHR35145:SF1">
    <property type="entry name" value="CYTOPLASMIC PROTEIN"/>
    <property type="match status" value="1"/>
</dbReference>